<gene>
    <name evidence="1" type="ORF">ERS008198_04749</name>
</gene>
<sequence>MTTQHQPVSGVRITVTGYPKCRVASAQHQFIECESEGIRRIAFQPFDVIGGPNGVWYTYRVFLHVMVHHVKAPRSQSVSAKY</sequence>
<dbReference type="AlphaFoldDB" id="A0A655EK43"/>
<dbReference type="Proteomes" id="UP000041314">
    <property type="component" value="Unassembled WGS sequence"/>
</dbReference>
<proteinExistence type="predicted"/>
<accession>A0A655EK43</accession>
<reference evidence="1 2" key="1">
    <citation type="submission" date="2015-03" db="EMBL/GenBank/DDBJ databases">
        <authorList>
            <consortium name="Pathogen Informatics"/>
        </authorList>
    </citation>
    <scope>NUCLEOTIDE SEQUENCE [LARGE SCALE GENOMIC DNA]</scope>
    <source>
        <strain evidence="1 2">A1104</strain>
    </source>
</reference>
<dbReference type="EMBL" id="CQPA01000073">
    <property type="protein sequence ID" value="CNV23643.1"/>
    <property type="molecule type" value="Genomic_DNA"/>
</dbReference>
<protein>
    <submittedName>
        <fullName evidence="1">Uncharacterized protein</fullName>
    </submittedName>
</protein>
<organism evidence="1 2">
    <name type="scientific">Salmonella enterica subsp. enterica serovar Bovismorbificans</name>
    <dbReference type="NCBI Taxonomy" id="58097"/>
    <lineage>
        <taxon>Bacteria</taxon>
        <taxon>Pseudomonadati</taxon>
        <taxon>Pseudomonadota</taxon>
        <taxon>Gammaproteobacteria</taxon>
        <taxon>Enterobacterales</taxon>
        <taxon>Enterobacteriaceae</taxon>
        <taxon>Salmonella</taxon>
    </lineage>
</organism>
<name>A0A655EK43_SALET</name>
<evidence type="ECO:0000313" key="2">
    <source>
        <dbReference type="Proteomes" id="UP000041314"/>
    </source>
</evidence>
<evidence type="ECO:0000313" key="1">
    <source>
        <dbReference type="EMBL" id="CNV23643.1"/>
    </source>
</evidence>